<feature type="domain" description="Aminoglycoside phosphotransferase" evidence="8">
    <location>
        <begin position="335"/>
        <end position="373"/>
    </location>
</feature>
<dbReference type="InterPro" id="IPR011009">
    <property type="entry name" value="Kinase-like_dom_sf"/>
</dbReference>
<dbReference type="AlphaFoldDB" id="A0A3M7M5J9"/>
<evidence type="ECO:0000256" key="1">
    <source>
        <dbReference type="ARBA" id="ARBA00004173"/>
    </source>
</evidence>
<evidence type="ECO:0000256" key="6">
    <source>
        <dbReference type="ARBA" id="ARBA00031849"/>
    </source>
</evidence>
<keyword evidence="9" id="KW-0808">Transferase</keyword>
<dbReference type="PANTHER" id="PTHR36091:SF1">
    <property type="entry name" value="ALTERED INHERITANCE OF MITOCHONDRIA PROTEIN 9, MITOCHONDRIAL"/>
    <property type="match status" value="1"/>
</dbReference>
<evidence type="ECO:0000256" key="4">
    <source>
        <dbReference type="ARBA" id="ARBA00022946"/>
    </source>
</evidence>
<dbReference type="Gene3D" id="3.90.1200.10">
    <property type="match status" value="1"/>
</dbReference>
<dbReference type="GO" id="GO:0016740">
    <property type="term" value="F:transferase activity"/>
    <property type="evidence" value="ECO:0007669"/>
    <property type="project" value="UniProtKB-KW"/>
</dbReference>
<dbReference type="Gene3D" id="3.30.200.20">
    <property type="entry name" value="Phosphorylase Kinase, domain 1"/>
    <property type="match status" value="1"/>
</dbReference>
<dbReference type="PANTHER" id="PTHR36091">
    <property type="entry name" value="ALTERED INHERITANCE OF MITOCHONDRIA PROTEIN 9, MITOCHONDRIAL"/>
    <property type="match status" value="1"/>
</dbReference>
<feature type="region of interest" description="Disordered" evidence="7">
    <location>
        <begin position="393"/>
        <end position="412"/>
    </location>
</feature>
<dbReference type="SUPFAM" id="SSF56112">
    <property type="entry name" value="Protein kinase-like (PK-like)"/>
    <property type="match status" value="1"/>
</dbReference>
<dbReference type="GO" id="GO:0005739">
    <property type="term" value="C:mitochondrion"/>
    <property type="evidence" value="ECO:0007669"/>
    <property type="project" value="UniProtKB-SubCell"/>
</dbReference>
<accession>A0A3M7M5J9</accession>
<organism evidence="9 10">
    <name type="scientific">Pyrenophora seminiperda CCB06</name>
    <dbReference type="NCBI Taxonomy" id="1302712"/>
    <lineage>
        <taxon>Eukaryota</taxon>
        <taxon>Fungi</taxon>
        <taxon>Dikarya</taxon>
        <taxon>Ascomycota</taxon>
        <taxon>Pezizomycotina</taxon>
        <taxon>Dothideomycetes</taxon>
        <taxon>Pleosporomycetidae</taxon>
        <taxon>Pleosporales</taxon>
        <taxon>Pleosporineae</taxon>
        <taxon>Pleosporaceae</taxon>
        <taxon>Pyrenophora</taxon>
    </lineage>
</organism>
<sequence>MMAAKSCCSLNMLKLIHRSYLTSLPTTITRRSISASAMTQNTLATTLQGDSKSAHRLDPFAYTSGYWLKNDKLQREARHIKFDFSALCKKAIEACPGASRIAELEKKEGSFNRAFLLHMDNGARVVARVPFGVAGPRRLTTNCEVATMAYIRAHTSIPVPRVLDWNDDPANPTGTEYIIMEYASGVQLYGKWNTMNTLQKMLCVKHVATFVKEMAKLKFPAYGSLYFADAPIDPSSKVDLSNGFCIGPHCGTQYWCLEPGESRYYERRKPNQGPWAGVSSYCTGLIDTGFSRIPSTAPADGTISSETIQEHLRLLEVSEQVVKEVIKSPVIQNISAPMLLHPDFHKRNIFVSDEDPSRITAVIDWQNTGVEPVFSFANETPDMVADGRIDMPLFEDEPERSPDQTQSPDGIKRKKEISIIVQTFEVAMKGWVPKFHDARALDETLLRPIRYCHTSWRDGAASLRQELIELSQRWNELGLPNSCPYQPSPQELTRHAKEWEEYKNSQTLKLGLVRRINSTTDGWLKFLAPRYATGCSETYAPPHQQMQRE</sequence>
<keyword evidence="5" id="KW-0496">Mitochondrion</keyword>
<gene>
    <name evidence="9" type="ORF">GMOD_00010321</name>
</gene>
<evidence type="ECO:0000256" key="5">
    <source>
        <dbReference type="ARBA" id="ARBA00023128"/>
    </source>
</evidence>
<dbReference type="EMBL" id="KE747821">
    <property type="protein sequence ID" value="RMZ69738.1"/>
    <property type="molecule type" value="Genomic_DNA"/>
</dbReference>
<evidence type="ECO:0000256" key="2">
    <source>
        <dbReference type="ARBA" id="ARBA00005543"/>
    </source>
</evidence>
<protein>
    <recommendedName>
        <fullName evidence="3">Altered inheritance of mitochondria protein 9, mitochondrial</fullName>
    </recommendedName>
    <alternativeName>
        <fullName evidence="6">Found in mitochondrial proteome protein 29</fullName>
    </alternativeName>
</protein>
<dbReference type="InterPro" id="IPR002575">
    <property type="entry name" value="Aminoglycoside_PTrfase"/>
</dbReference>
<evidence type="ECO:0000256" key="3">
    <source>
        <dbReference type="ARBA" id="ARBA00016197"/>
    </source>
</evidence>
<evidence type="ECO:0000256" key="7">
    <source>
        <dbReference type="SAM" id="MobiDB-lite"/>
    </source>
</evidence>
<comment type="similarity">
    <text evidence="2">Belongs to the AIM9 family.</text>
</comment>
<proteinExistence type="inferred from homology"/>
<evidence type="ECO:0000259" key="8">
    <source>
        <dbReference type="Pfam" id="PF01636"/>
    </source>
</evidence>
<dbReference type="InterPro" id="IPR051035">
    <property type="entry name" value="Mito_inheritance_9"/>
</dbReference>
<dbReference type="OrthoDB" id="2831558at2759"/>
<dbReference type="Proteomes" id="UP000265663">
    <property type="component" value="Unassembled WGS sequence"/>
</dbReference>
<dbReference type="Pfam" id="PF01636">
    <property type="entry name" value="APH"/>
    <property type="match status" value="1"/>
</dbReference>
<keyword evidence="10" id="KW-1185">Reference proteome</keyword>
<reference evidence="9 10" key="1">
    <citation type="journal article" date="2014" name="PLoS ONE">
        <title>De novo Genome Assembly of the Fungal Plant Pathogen Pyrenophora semeniperda.</title>
        <authorList>
            <person name="Soliai M.M."/>
            <person name="Meyer S.E."/>
            <person name="Udall J.A."/>
            <person name="Elzinga D.E."/>
            <person name="Hermansen R.A."/>
            <person name="Bodily P.M."/>
            <person name="Hart A.A."/>
            <person name="Coleman C.E."/>
        </authorList>
    </citation>
    <scope>NUCLEOTIDE SEQUENCE [LARGE SCALE GENOMIC DNA]</scope>
    <source>
        <strain evidence="9 10">CCB06</strain>
        <tissue evidence="9">Mycelium</tissue>
    </source>
</reference>
<comment type="subcellular location">
    <subcellularLocation>
        <location evidence="1">Mitochondrion</location>
    </subcellularLocation>
</comment>
<name>A0A3M7M5J9_9PLEO</name>
<evidence type="ECO:0000313" key="9">
    <source>
        <dbReference type="EMBL" id="RMZ69738.1"/>
    </source>
</evidence>
<evidence type="ECO:0000313" key="10">
    <source>
        <dbReference type="Proteomes" id="UP000265663"/>
    </source>
</evidence>
<keyword evidence="4" id="KW-0809">Transit peptide</keyword>